<dbReference type="KEGG" id="mico:GDR74_13180"/>
<dbReference type="RefSeq" id="WP_152586731.1">
    <property type="nucleotide sequence ID" value="NZ_CP045423.1"/>
</dbReference>
<keyword evidence="1" id="KW-0812">Transmembrane</keyword>
<dbReference type="EMBL" id="CP045423">
    <property type="protein sequence ID" value="QFU17095.1"/>
    <property type="molecule type" value="Genomic_DNA"/>
</dbReference>
<dbReference type="AlphaFoldDB" id="A0A5P9K0M7"/>
<reference evidence="2 3" key="1">
    <citation type="submission" date="2019-10" db="EMBL/GenBank/DDBJ databases">
        <title>Isolation, Identification of Microvirga thermotolerans HR1, a novel thermophilic bacterium and Comparative Genomics of the genus Microvirga.</title>
        <authorList>
            <person name="Li J."/>
            <person name="Zhang W."/>
            <person name="Lin M."/>
            <person name="Wang J."/>
        </authorList>
    </citation>
    <scope>NUCLEOTIDE SEQUENCE [LARGE SCALE GENOMIC DNA]</scope>
    <source>
        <strain evidence="2 3">HR1</strain>
    </source>
</reference>
<organism evidence="2 3">
    <name type="scientific">Microvirga thermotolerans</name>
    <dbReference type="NCBI Taxonomy" id="2651334"/>
    <lineage>
        <taxon>Bacteria</taxon>
        <taxon>Pseudomonadati</taxon>
        <taxon>Pseudomonadota</taxon>
        <taxon>Alphaproteobacteria</taxon>
        <taxon>Hyphomicrobiales</taxon>
        <taxon>Methylobacteriaceae</taxon>
        <taxon>Microvirga</taxon>
    </lineage>
</organism>
<evidence type="ECO:0000256" key="1">
    <source>
        <dbReference type="SAM" id="Phobius"/>
    </source>
</evidence>
<feature type="transmembrane region" description="Helical" evidence="1">
    <location>
        <begin position="52"/>
        <end position="74"/>
    </location>
</feature>
<dbReference type="Proteomes" id="UP000325614">
    <property type="component" value="Chromosome"/>
</dbReference>
<sequence length="174" mass="18895">MRLSVLRCLTLVIAALSLGGSLAHLLEALPRLTVWSPELWREATVFNGQYKLFGVLGGPLDGGSILLAAALAYAVRKERPDFRFALAGTILYLAGLIVWLGVVAPVNAVLATWQPGPIPADFFALRNRWETGHIVIAVLKLAGFTALVLSAVADRTQRTREEARHPDGFRSLRA</sequence>
<evidence type="ECO:0000313" key="3">
    <source>
        <dbReference type="Proteomes" id="UP000325614"/>
    </source>
</evidence>
<name>A0A5P9K0M7_9HYPH</name>
<keyword evidence="3" id="KW-1185">Reference proteome</keyword>
<keyword evidence="1" id="KW-1133">Transmembrane helix</keyword>
<keyword evidence="1" id="KW-0472">Membrane</keyword>
<feature type="transmembrane region" description="Helical" evidence="1">
    <location>
        <begin position="86"/>
        <end position="113"/>
    </location>
</feature>
<accession>A0A5P9K0M7</accession>
<proteinExistence type="predicted"/>
<protein>
    <submittedName>
        <fullName evidence="2">DUF1772 domain-containing protein</fullName>
    </submittedName>
</protein>
<gene>
    <name evidence="2" type="ORF">GDR74_13180</name>
</gene>
<feature type="transmembrane region" description="Helical" evidence="1">
    <location>
        <begin position="133"/>
        <end position="153"/>
    </location>
</feature>
<evidence type="ECO:0000313" key="2">
    <source>
        <dbReference type="EMBL" id="QFU17095.1"/>
    </source>
</evidence>